<dbReference type="GO" id="GO:0009423">
    <property type="term" value="P:chorismate biosynthetic process"/>
    <property type="evidence" value="ECO:0007669"/>
    <property type="project" value="UniProtKB-UniRule"/>
</dbReference>
<evidence type="ECO:0000313" key="11">
    <source>
        <dbReference type="Proteomes" id="UP000005090"/>
    </source>
</evidence>
<evidence type="ECO:0000256" key="6">
    <source>
        <dbReference type="ARBA" id="ARBA00023141"/>
    </source>
</evidence>
<protein>
    <recommendedName>
        <fullName evidence="8">3-phosphoshikimate 1-carboxyvinyltransferase</fullName>
        <ecNumber evidence="8">2.5.1.19</ecNumber>
    </recommendedName>
    <alternativeName>
        <fullName evidence="8">5-enolpyruvylshikimate-3-phosphate synthase</fullName>
        <shortName evidence="8">EPSP synthase</shortName>
        <shortName evidence="8">EPSPS</shortName>
    </alternativeName>
</protein>
<feature type="binding site" evidence="8">
    <location>
        <position position="174"/>
    </location>
    <ligand>
        <name>phosphoenolpyruvate</name>
        <dbReference type="ChEBI" id="CHEBI:58702"/>
    </ligand>
</feature>
<keyword evidence="6 8" id="KW-0057">Aromatic amino acid biosynthesis</keyword>
<keyword evidence="5 8" id="KW-0808">Transferase</keyword>
<dbReference type="EMBL" id="CM001475">
    <property type="protein sequence ID" value="EIC28305.1"/>
    <property type="molecule type" value="Genomic_DNA"/>
</dbReference>
<dbReference type="AlphaFoldDB" id="H8GN76"/>
<dbReference type="EC" id="2.5.1.19" evidence="8"/>
<comment type="function">
    <text evidence="8">Catalyzes the transfer of the enolpyruvyl moiety of phosphoenolpyruvate (PEP) to the 5-hydroxyl of shikimate-3-phosphate (S3P) to produce enolpyruvyl shikimate-3-phosphate and inorganic phosphate.</text>
</comment>
<comment type="caution">
    <text evidence="8">Lacks conserved residue(s) required for the propagation of feature annotation.</text>
</comment>
<accession>H8GN76</accession>
<dbReference type="PROSITE" id="PS00885">
    <property type="entry name" value="EPSP_SYNTHASE_2"/>
    <property type="match status" value="1"/>
</dbReference>
<feature type="binding site" evidence="8">
    <location>
        <position position="30"/>
    </location>
    <ligand>
        <name>3-phosphoshikimate</name>
        <dbReference type="ChEBI" id="CHEBI:145989"/>
    </ligand>
</feature>
<gene>
    <name evidence="8" type="primary">aroA</name>
    <name evidence="10" type="ORF">Metal_0452</name>
</gene>
<dbReference type="GO" id="GO:0005737">
    <property type="term" value="C:cytoplasm"/>
    <property type="evidence" value="ECO:0007669"/>
    <property type="project" value="UniProtKB-SubCell"/>
</dbReference>
<evidence type="ECO:0000256" key="3">
    <source>
        <dbReference type="ARBA" id="ARBA00022490"/>
    </source>
</evidence>
<proteinExistence type="inferred from homology"/>
<keyword evidence="11" id="KW-1185">Reference proteome</keyword>
<feature type="binding site" evidence="8">
    <location>
        <position position="347"/>
    </location>
    <ligand>
        <name>3-phosphoshikimate</name>
        <dbReference type="ChEBI" id="CHEBI:145989"/>
    </ligand>
</feature>
<organism evidence="10 11">
    <name type="scientific">Methylomicrobium album BG8</name>
    <dbReference type="NCBI Taxonomy" id="686340"/>
    <lineage>
        <taxon>Bacteria</taxon>
        <taxon>Pseudomonadati</taxon>
        <taxon>Pseudomonadota</taxon>
        <taxon>Gammaproteobacteria</taxon>
        <taxon>Methylococcales</taxon>
        <taxon>Methylococcaceae</taxon>
        <taxon>Methylomicrobium</taxon>
    </lineage>
</organism>
<dbReference type="PROSITE" id="PS00104">
    <property type="entry name" value="EPSP_SYNTHASE_1"/>
    <property type="match status" value="1"/>
</dbReference>
<dbReference type="UniPathway" id="UPA00053">
    <property type="reaction ID" value="UER00089"/>
</dbReference>
<dbReference type="eggNOG" id="COG0128">
    <property type="taxonomic scope" value="Bacteria"/>
</dbReference>
<feature type="binding site" evidence="8">
    <location>
        <position position="98"/>
    </location>
    <ligand>
        <name>phosphoenolpyruvate</name>
        <dbReference type="ChEBI" id="CHEBI:58702"/>
    </ligand>
</feature>
<comment type="subunit">
    <text evidence="8">Monomer.</text>
</comment>
<evidence type="ECO:0000256" key="1">
    <source>
        <dbReference type="ARBA" id="ARBA00004811"/>
    </source>
</evidence>
<comment type="pathway">
    <text evidence="1 8">Metabolic intermediate biosynthesis; chorismate biosynthesis; chorismate from D-erythrose 4-phosphate and phosphoenolpyruvate: step 6/7.</text>
</comment>
<dbReference type="HOGENOM" id="CLU_024321_0_1_6"/>
<comment type="similarity">
    <text evidence="2 8">Belongs to the EPSP synthase family.</text>
</comment>
<feature type="binding site" evidence="8">
    <location>
        <position position="320"/>
    </location>
    <ligand>
        <name>3-phosphoshikimate</name>
        <dbReference type="ChEBI" id="CHEBI:145989"/>
    </ligand>
</feature>
<dbReference type="GO" id="GO:0008652">
    <property type="term" value="P:amino acid biosynthetic process"/>
    <property type="evidence" value="ECO:0007669"/>
    <property type="project" value="UniProtKB-KW"/>
</dbReference>
<evidence type="ECO:0000313" key="10">
    <source>
        <dbReference type="EMBL" id="EIC28305.1"/>
    </source>
</evidence>
<dbReference type="PIRSF" id="PIRSF000505">
    <property type="entry name" value="EPSPS"/>
    <property type="match status" value="1"/>
</dbReference>
<dbReference type="InterPro" id="IPR036968">
    <property type="entry name" value="Enolpyruvate_Tfrase_sf"/>
</dbReference>
<dbReference type="InterPro" id="IPR023193">
    <property type="entry name" value="EPSP_synthase_CS"/>
</dbReference>
<comment type="subcellular location">
    <subcellularLocation>
        <location evidence="8">Cytoplasm</location>
    </subcellularLocation>
</comment>
<reference evidence="10 11" key="1">
    <citation type="journal article" date="2013" name="Genome Announc.">
        <title>Genome Sequence of the Obligate Gammaproteobacterial Methanotroph Methylomicrobium album Strain BG8.</title>
        <authorList>
            <person name="Kits K.D."/>
            <person name="Kalyuzhnaya M.G."/>
            <person name="Klotz M.G."/>
            <person name="Jetten M.S."/>
            <person name="Op den Camp H.J."/>
            <person name="Vuilleumier S."/>
            <person name="Bringel F."/>
            <person name="Dispirito A.A."/>
            <person name="Murrell J.C."/>
            <person name="Bruce D."/>
            <person name="Cheng J.F."/>
            <person name="Copeland A."/>
            <person name="Goodwin L."/>
            <person name="Hauser L."/>
            <person name="Lajus A."/>
            <person name="Land M.L."/>
            <person name="Lapidus A."/>
            <person name="Lucas S."/>
            <person name="Medigue C."/>
            <person name="Pitluck S."/>
            <person name="Woyke T."/>
            <person name="Zeytun A."/>
            <person name="Stein L.Y."/>
        </authorList>
    </citation>
    <scope>NUCLEOTIDE SEQUENCE [LARGE SCALE GENOMIC DNA]</scope>
    <source>
        <strain evidence="10 11">BG8</strain>
    </source>
</reference>
<evidence type="ECO:0000256" key="8">
    <source>
        <dbReference type="HAMAP-Rule" id="MF_00210"/>
    </source>
</evidence>
<dbReference type="STRING" id="686340.Metal_0452"/>
<dbReference type="Gene3D" id="3.65.10.10">
    <property type="entry name" value="Enolpyruvate transferase domain"/>
    <property type="match status" value="2"/>
</dbReference>
<dbReference type="HAMAP" id="MF_00210">
    <property type="entry name" value="EPSP_synth"/>
    <property type="match status" value="1"/>
</dbReference>
<dbReference type="Pfam" id="PF00275">
    <property type="entry name" value="EPSP_synthase"/>
    <property type="match status" value="1"/>
</dbReference>
<dbReference type="GO" id="GO:0009073">
    <property type="term" value="P:aromatic amino acid family biosynthetic process"/>
    <property type="evidence" value="ECO:0007669"/>
    <property type="project" value="UniProtKB-KW"/>
</dbReference>
<dbReference type="Proteomes" id="UP000005090">
    <property type="component" value="Chromosome"/>
</dbReference>
<feature type="binding site" evidence="8">
    <location>
        <position position="126"/>
    </location>
    <ligand>
        <name>phosphoenolpyruvate</name>
        <dbReference type="ChEBI" id="CHEBI:58702"/>
    </ligand>
</feature>
<evidence type="ECO:0000259" key="9">
    <source>
        <dbReference type="Pfam" id="PF00275"/>
    </source>
</evidence>
<evidence type="ECO:0000256" key="4">
    <source>
        <dbReference type="ARBA" id="ARBA00022605"/>
    </source>
</evidence>
<comment type="catalytic activity">
    <reaction evidence="7">
        <text>3-phosphoshikimate + phosphoenolpyruvate = 5-O-(1-carboxyvinyl)-3-phosphoshikimate + phosphate</text>
        <dbReference type="Rhea" id="RHEA:21256"/>
        <dbReference type="ChEBI" id="CHEBI:43474"/>
        <dbReference type="ChEBI" id="CHEBI:57701"/>
        <dbReference type="ChEBI" id="CHEBI:58702"/>
        <dbReference type="ChEBI" id="CHEBI:145989"/>
        <dbReference type="EC" id="2.5.1.19"/>
    </reaction>
    <physiologicalReaction direction="left-to-right" evidence="7">
        <dbReference type="Rhea" id="RHEA:21257"/>
    </physiologicalReaction>
</comment>
<dbReference type="FunFam" id="3.65.10.10:FF:000005">
    <property type="entry name" value="3-phosphoshikimate 1-carboxyvinyltransferase"/>
    <property type="match status" value="1"/>
</dbReference>
<feature type="binding site" evidence="8">
    <location>
        <position position="25"/>
    </location>
    <ligand>
        <name>3-phosphoshikimate</name>
        <dbReference type="ChEBI" id="CHEBI:145989"/>
    </ligand>
</feature>
<dbReference type="RefSeq" id="WP_005369202.1">
    <property type="nucleotide sequence ID" value="NZ_CM001475.1"/>
</dbReference>
<keyword evidence="4 8" id="KW-0028">Amino-acid biosynthesis</keyword>
<evidence type="ECO:0000256" key="5">
    <source>
        <dbReference type="ARBA" id="ARBA00022679"/>
    </source>
</evidence>
<dbReference type="InterPro" id="IPR001986">
    <property type="entry name" value="Enolpyruvate_Tfrase_dom"/>
</dbReference>
<feature type="binding site" evidence="8">
    <location>
        <position position="174"/>
    </location>
    <ligand>
        <name>3-phosphoshikimate</name>
        <dbReference type="ChEBI" id="CHEBI:145989"/>
    </ligand>
</feature>
<dbReference type="InterPro" id="IPR006264">
    <property type="entry name" value="EPSP_synthase"/>
</dbReference>
<feature type="binding site" evidence="8">
    <location>
        <position position="393"/>
    </location>
    <ligand>
        <name>phosphoenolpyruvate</name>
        <dbReference type="ChEBI" id="CHEBI:58702"/>
    </ligand>
</feature>
<dbReference type="CDD" id="cd01556">
    <property type="entry name" value="EPSP_synthase"/>
    <property type="match status" value="1"/>
</dbReference>
<feature type="binding site" evidence="8">
    <location>
        <position position="26"/>
    </location>
    <ligand>
        <name>3-phosphoshikimate</name>
        <dbReference type="ChEBI" id="CHEBI:145989"/>
    </ligand>
</feature>
<feature type="binding site" evidence="8">
    <location>
        <position position="351"/>
    </location>
    <ligand>
        <name>phosphoenolpyruvate</name>
        <dbReference type="ChEBI" id="CHEBI:58702"/>
    </ligand>
</feature>
<feature type="binding site" evidence="8">
    <location>
        <position position="172"/>
    </location>
    <ligand>
        <name>3-phosphoshikimate</name>
        <dbReference type="ChEBI" id="CHEBI:145989"/>
    </ligand>
</feature>
<dbReference type="PANTHER" id="PTHR21090:SF5">
    <property type="entry name" value="PENTAFUNCTIONAL AROM POLYPEPTIDE"/>
    <property type="match status" value="1"/>
</dbReference>
<feature type="domain" description="Enolpyruvate transferase" evidence="9">
    <location>
        <begin position="10"/>
        <end position="426"/>
    </location>
</feature>
<sequence length="440" mass="46371">MSKSITFKVNPGGSLKGEARVPGDKSVSHRSIMLGSLAEGVTRVKGFLEAEDALATLQAFRDMGVEIEGPVNGELTIHGVGKHGLKAPEKELYLGNSGTSMRLLSGLLAGQAFDAVLTGDKSLSGRPMKRVTEPLKTMGAEIKTTEKGTAPLRITGKDGQLNGIDYTMPMASAQVKSCLLLAGMYAQGDTSVTEPAPTRDHTERMLAGFNYPVKKEGNKVTINADGKLTACEIDVPSDISSAAFFLVGASIAPGSDLLLKHVGINPTRTGVIDILKLMGARIEVLNERIVGGEPVADLHVTHSRLNGIDIPEELVPLAIDEFPVLFVAAACAEGQTRLSGAEELRVKESDRIQVMADGLKILGVDAEPTPDGMLIQGGKPIGGGTVESHGDHRIAMAFSIAGLKAHAPITILDCLNVNTSFPEFKDLVKRLGLDISVAEA</sequence>
<feature type="binding site" evidence="8">
    <location>
        <position position="25"/>
    </location>
    <ligand>
        <name>phosphoenolpyruvate</name>
        <dbReference type="ChEBI" id="CHEBI:58702"/>
    </ligand>
</feature>
<dbReference type="SUPFAM" id="SSF55205">
    <property type="entry name" value="EPT/RTPC-like"/>
    <property type="match status" value="1"/>
</dbReference>
<evidence type="ECO:0000256" key="7">
    <source>
        <dbReference type="ARBA" id="ARBA00044633"/>
    </source>
</evidence>
<name>H8GN76_METAL</name>
<feature type="active site" description="Proton acceptor" evidence="8">
    <location>
        <position position="320"/>
    </location>
</feature>
<dbReference type="PANTHER" id="PTHR21090">
    <property type="entry name" value="AROM/DEHYDROQUINATE SYNTHASE"/>
    <property type="match status" value="1"/>
</dbReference>
<dbReference type="InterPro" id="IPR013792">
    <property type="entry name" value="RNA3'P_cycl/enolpyr_Trfase_a/b"/>
</dbReference>
<evidence type="ECO:0000256" key="2">
    <source>
        <dbReference type="ARBA" id="ARBA00009948"/>
    </source>
</evidence>
<keyword evidence="3 8" id="KW-0963">Cytoplasm</keyword>
<dbReference type="GO" id="GO:0003866">
    <property type="term" value="F:3-phosphoshikimate 1-carboxyvinyltransferase activity"/>
    <property type="evidence" value="ECO:0007669"/>
    <property type="project" value="UniProtKB-UniRule"/>
</dbReference>
<dbReference type="NCBIfam" id="TIGR01356">
    <property type="entry name" value="aroA"/>
    <property type="match status" value="1"/>
</dbReference>